<keyword evidence="3 4" id="KW-0326">Glycosidase</keyword>
<accession>A0ABP7WC59</accession>
<comment type="similarity">
    <text evidence="1 4">Belongs to the glycosyl hydrolase 3 family.</text>
</comment>
<evidence type="ECO:0000256" key="2">
    <source>
        <dbReference type="ARBA" id="ARBA00022801"/>
    </source>
</evidence>
<dbReference type="InterPro" id="IPR001764">
    <property type="entry name" value="Glyco_hydro_3_N"/>
</dbReference>
<dbReference type="PANTHER" id="PTHR30620:SF77">
    <property type="entry name" value="LYSOSOMAL BETA GLUCOSIDASE-LIKE"/>
    <property type="match status" value="1"/>
</dbReference>
<evidence type="ECO:0000256" key="5">
    <source>
        <dbReference type="SAM" id="SignalP"/>
    </source>
</evidence>
<dbReference type="Pfam" id="PF00933">
    <property type="entry name" value="Glyco_hydro_3"/>
    <property type="match status" value="1"/>
</dbReference>
<name>A0ABP7WC59_9GAMM</name>
<dbReference type="InterPro" id="IPR002772">
    <property type="entry name" value="Glyco_hydro_3_C"/>
</dbReference>
<dbReference type="Pfam" id="PF18559">
    <property type="entry name" value="Exop_C"/>
    <property type="match status" value="1"/>
</dbReference>
<dbReference type="Gene3D" id="2.60.120.430">
    <property type="entry name" value="Galactose-binding lectin"/>
    <property type="match status" value="1"/>
</dbReference>
<proteinExistence type="inferred from homology"/>
<evidence type="ECO:0000256" key="1">
    <source>
        <dbReference type="ARBA" id="ARBA00005336"/>
    </source>
</evidence>
<dbReference type="InterPro" id="IPR051915">
    <property type="entry name" value="Cellulose_Degrad_GH3"/>
</dbReference>
<comment type="caution">
    <text evidence="9">The sequence shown here is derived from an EMBL/GenBank/DDBJ whole genome shotgun (WGS) entry which is preliminary data.</text>
</comment>
<dbReference type="PROSITE" id="PS51257">
    <property type="entry name" value="PROKAR_LIPOPROTEIN"/>
    <property type="match status" value="1"/>
</dbReference>
<dbReference type="InterPro" id="IPR019800">
    <property type="entry name" value="Glyco_hydro_3_AS"/>
</dbReference>
<dbReference type="InterPro" id="IPR041443">
    <property type="entry name" value="Exop_C"/>
</dbReference>
<dbReference type="Gene3D" id="3.40.50.1700">
    <property type="entry name" value="Glycoside hydrolase family 3 C-terminal domain"/>
    <property type="match status" value="1"/>
</dbReference>
<evidence type="ECO:0000313" key="10">
    <source>
        <dbReference type="Proteomes" id="UP001500392"/>
    </source>
</evidence>
<dbReference type="PROSITE" id="PS00775">
    <property type="entry name" value="GLYCOSYL_HYDROL_F3"/>
    <property type="match status" value="1"/>
</dbReference>
<dbReference type="Proteomes" id="UP001500392">
    <property type="component" value="Unassembled WGS sequence"/>
</dbReference>
<evidence type="ECO:0000259" key="8">
    <source>
        <dbReference type="Pfam" id="PF18559"/>
    </source>
</evidence>
<reference evidence="10" key="1">
    <citation type="journal article" date="2019" name="Int. J. Syst. Evol. Microbiol.">
        <title>The Global Catalogue of Microorganisms (GCM) 10K type strain sequencing project: providing services to taxonomists for standard genome sequencing and annotation.</title>
        <authorList>
            <consortium name="The Broad Institute Genomics Platform"/>
            <consortium name="The Broad Institute Genome Sequencing Center for Infectious Disease"/>
            <person name="Wu L."/>
            <person name="Ma J."/>
        </authorList>
    </citation>
    <scope>NUCLEOTIDE SEQUENCE [LARGE SCALE GENOMIC DNA]</scope>
    <source>
        <strain evidence="10">JCM 17304</strain>
    </source>
</reference>
<evidence type="ECO:0000259" key="7">
    <source>
        <dbReference type="Pfam" id="PF01915"/>
    </source>
</evidence>
<keyword evidence="5" id="KW-0732">Signal</keyword>
<feature type="chain" id="PRO_5046261240" evidence="5">
    <location>
        <begin position="22"/>
        <end position="825"/>
    </location>
</feature>
<dbReference type="InterPro" id="IPR036962">
    <property type="entry name" value="Glyco_hydro_3_N_sf"/>
</dbReference>
<dbReference type="SUPFAM" id="SSF51445">
    <property type="entry name" value="(Trans)glycosidases"/>
    <property type="match status" value="1"/>
</dbReference>
<dbReference type="PANTHER" id="PTHR30620">
    <property type="entry name" value="PERIPLASMIC BETA-GLUCOSIDASE-RELATED"/>
    <property type="match status" value="1"/>
</dbReference>
<dbReference type="Gene3D" id="3.20.20.300">
    <property type="entry name" value="Glycoside hydrolase, family 3, N-terminal domain"/>
    <property type="match status" value="1"/>
</dbReference>
<feature type="domain" description="Glycoside hydrolase family 3 N-terminal" evidence="6">
    <location>
        <begin position="53"/>
        <end position="367"/>
    </location>
</feature>
<sequence length="825" mass="88078">MKNMKAIVRLGTLTAVAIAIAGCMSDKTLPKDTANSMALTQENRINAILANMTLEQKIGQMIQGEIKHVSPEDVRQYGLGSILNGGGSFPFNNKHASPAQWLELADAYFEASIDQSGGNAGIPISWGTDAVHGHNNVVGATLFPHNIGLGAANNPALVGAIGKATAVEVAATGIDWIFAPTVAVVKDDRWGRTYEGYSDQAELVASYAGEIVHGIQDQGIVATAKHFIGDGGTLRGVDQGDTRLTLDALLEQHGRGYQTAIDAGVMTVMASFNSWNGDKIHGNKTLLTDVLKNQLGFDGFVVSDWNGIGQVPGCTNDSCPQAINAGIDMVMVPDDWRALHNNMVREVETGLIPIARIDDAVRRILRVKLRSGLLDAVKPSLRVANSSALIASEAHRLLARQAVRQSLVLLKNNSGLLPLHPHQQVLVAGSGANDIGQQNGGWTITWQGTGNSNDDFPQGTSIFQGISDVVVEAGGKAILSESGQFQNKPDVAVVVFGEKPYAEGLGDVPSLAWQQGHKTDLKLLQSLQQAKIPVVAVLLTGRPMWVNAELNASDAFVVAWLPGSEGAGVADVLFSDSDGKARYDFRGRLSFDWPAIDLNTDNHDAPINQQLFPLGYGLDYSSKHQLANNLNETPVGKVENVDKVVFHRSSKAPWGMLIADAQNPPQMVEAGRAELASGKLSVIAVDFKVQEDARQLTWKSQIGSFNKVFWQSDSPVDFTELRDMDGALSLKMRVDEAATSKVILQMDCGLPCTAAIDITSIVNSFSIGEWVQIAVPMACLESAGAALSKIDSPLVLSADGHFKMTLSEAAVITNVPAEALLICPS</sequence>
<organism evidence="9 10">
    <name type="scientific">Zhongshania borealis</name>
    <dbReference type="NCBI Taxonomy" id="889488"/>
    <lineage>
        <taxon>Bacteria</taxon>
        <taxon>Pseudomonadati</taxon>
        <taxon>Pseudomonadota</taxon>
        <taxon>Gammaproteobacteria</taxon>
        <taxon>Cellvibrionales</taxon>
        <taxon>Spongiibacteraceae</taxon>
        <taxon>Zhongshania</taxon>
    </lineage>
</organism>
<dbReference type="Pfam" id="PF01915">
    <property type="entry name" value="Glyco_hydro_3_C"/>
    <property type="match status" value="1"/>
</dbReference>
<feature type="domain" description="ExoP galactose-binding-like" evidence="8">
    <location>
        <begin position="652"/>
        <end position="808"/>
    </location>
</feature>
<gene>
    <name evidence="9" type="ORF">GCM10022414_04320</name>
</gene>
<keyword evidence="10" id="KW-1185">Reference proteome</keyword>
<dbReference type="EMBL" id="BAABDM010000001">
    <property type="protein sequence ID" value="GAA4084694.1"/>
    <property type="molecule type" value="Genomic_DNA"/>
</dbReference>
<dbReference type="RefSeq" id="WP_344932119.1">
    <property type="nucleotide sequence ID" value="NZ_BAABDM010000001.1"/>
</dbReference>
<dbReference type="InterPro" id="IPR036881">
    <property type="entry name" value="Glyco_hydro_3_C_sf"/>
</dbReference>
<dbReference type="PRINTS" id="PR00133">
    <property type="entry name" value="GLHYDRLASE3"/>
</dbReference>
<evidence type="ECO:0000259" key="6">
    <source>
        <dbReference type="Pfam" id="PF00933"/>
    </source>
</evidence>
<keyword evidence="2 4" id="KW-0378">Hydrolase</keyword>
<protein>
    <submittedName>
        <fullName evidence="9">Exo 1,3/1,4-beta-D-glucan glucohydrolase</fullName>
    </submittedName>
</protein>
<feature type="domain" description="Glycoside hydrolase family 3 C-terminal" evidence="7">
    <location>
        <begin position="407"/>
        <end position="620"/>
    </location>
</feature>
<evidence type="ECO:0000313" key="9">
    <source>
        <dbReference type="EMBL" id="GAA4084694.1"/>
    </source>
</evidence>
<feature type="signal peptide" evidence="5">
    <location>
        <begin position="1"/>
        <end position="21"/>
    </location>
</feature>
<evidence type="ECO:0000256" key="3">
    <source>
        <dbReference type="ARBA" id="ARBA00023295"/>
    </source>
</evidence>
<evidence type="ECO:0000256" key="4">
    <source>
        <dbReference type="RuleBase" id="RU361161"/>
    </source>
</evidence>
<dbReference type="InterPro" id="IPR017853">
    <property type="entry name" value="GH"/>
</dbReference>
<dbReference type="SUPFAM" id="SSF52279">
    <property type="entry name" value="Beta-D-glucan exohydrolase, C-terminal domain"/>
    <property type="match status" value="1"/>
</dbReference>